<keyword evidence="1 11" id="KW-0645">Protease</keyword>
<evidence type="ECO:0000256" key="8">
    <source>
        <dbReference type="ARBA" id="ARBA00023157"/>
    </source>
</evidence>
<evidence type="ECO:0000256" key="6">
    <source>
        <dbReference type="ARBA" id="ARBA00022837"/>
    </source>
</evidence>
<evidence type="ECO:0000256" key="4">
    <source>
        <dbReference type="ARBA" id="ARBA00022801"/>
    </source>
</evidence>
<evidence type="ECO:0000256" key="13">
    <source>
        <dbReference type="SAM" id="MobiDB-lite"/>
    </source>
</evidence>
<gene>
    <name evidence="15" type="ORF">PUN28_019556</name>
</gene>
<dbReference type="FunFam" id="2.40.10.10:FF:000028">
    <property type="entry name" value="Serine protease easter"/>
    <property type="match status" value="1"/>
</dbReference>
<accession>A0AAW2EB31</accession>
<dbReference type="Pfam" id="PF12032">
    <property type="entry name" value="CLIP"/>
    <property type="match status" value="1"/>
</dbReference>
<dbReference type="InterPro" id="IPR001254">
    <property type="entry name" value="Trypsin_dom"/>
</dbReference>
<keyword evidence="5 11" id="KW-0720">Serine protease</keyword>
<evidence type="ECO:0000256" key="10">
    <source>
        <dbReference type="ARBA" id="ARBA00024195"/>
    </source>
</evidence>
<dbReference type="PROSITE" id="PS00134">
    <property type="entry name" value="TRYPSIN_HIS"/>
    <property type="match status" value="1"/>
</dbReference>
<dbReference type="InterPro" id="IPR018114">
    <property type="entry name" value="TRYPSIN_HIS"/>
</dbReference>
<keyword evidence="16" id="KW-1185">Reference proteome</keyword>
<evidence type="ECO:0000256" key="11">
    <source>
        <dbReference type="RuleBase" id="RU363034"/>
    </source>
</evidence>
<protein>
    <recommendedName>
        <fullName evidence="12">CLIP domain-containing serine protease</fullName>
        <ecNumber evidence="11">3.4.21.-</ecNumber>
    </recommendedName>
</protein>
<keyword evidence="7" id="KW-0865">Zymogen</keyword>
<comment type="caution">
    <text evidence="15">The sequence shown here is derived from an EMBL/GenBank/DDBJ whole genome shotgun (WGS) entry which is preliminary data.</text>
</comment>
<keyword evidence="2" id="KW-0479">Metal-binding</keyword>
<dbReference type="AlphaFoldDB" id="A0AAW2EB31"/>
<dbReference type="GO" id="GO:0051604">
    <property type="term" value="P:protein maturation"/>
    <property type="evidence" value="ECO:0007669"/>
    <property type="project" value="UniProtKB-ARBA"/>
</dbReference>
<feature type="signal peptide" evidence="12">
    <location>
        <begin position="1"/>
        <end position="18"/>
    </location>
</feature>
<dbReference type="InterPro" id="IPR043504">
    <property type="entry name" value="Peptidase_S1_PA_chymotrypsin"/>
</dbReference>
<dbReference type="EMBL" id="JADYXP020000026">
    <property type="protein sequence ID" value="KAL0100210.1"/>
    <property type="molecule type" value="Genomic_DNA"/>
</dbReference>
<evidence type="ECO:0000256" key="12">
    <source>
        <dbReference type="RuleBase" id="RU366078"/>
    </source>
</evidence>
<sequence>MFEATFVFLLGALTIINAQNRCSEENFNCINIHNCSEIVTILKGSRPLSVRAWETLNNSHCGFDGKDPMVCCNQQQTTETETITTESPENEPSPPDVTNHPNLRLLDHFRCGPIVQRRVFNGNKTGVLQYPWMAILAYDTGRPNPEFRCGGSIINSRYVLTAAHCVTTLPSTLRLVSVRVGEHDISKERDCEKGSEGEDVLCAEKYQDFEIESVTFHPNYTRTLLQNDIALIRLNGTIDFTPRNVKPICLPFGSATQLTHERAIVTGWGATEIGPRSRDLLQAKLPIMKNEQCKEVYKRTAKIWYKQLCAGGEAHTDSCMGDSGGPLQASAKYNGKAVRYVQYGVVSYGLTRCGTTGVPGVYTKVSHYMDWILDSITN</sequence>
<organism evidence="15 16">
    <name type="scientific">Cardiocondyla obscurior</name>
    <dbReference type="NCBI Taxonomy" id="286306"/>
    <lineage>
        <taxon>Eukaryota</taxon>
        <taxon>Metazoa</taxon>
        <taxon>Ecdysozoa</taxon>
        <taxon>Arthropoda</taxon>
        <taxon>Hexapoda</taxon>
        <taxon>Insecta</taxon>
        <taxon>Pterygota</taxon>
        <taxon>Neoptera</taxon>
        <taxon>Endopterygota</taxon>
        <taxon>Hymenoptera</taxon>
        <taxon>Apocrita</taxon>
        <taxon>Aculeata</taxon>
        <taxon>Formicoidea</taxon>
        <taxon>Formicidae</taxon>
        <taxon>Myrmicinae</taxon>
        <taxon>Cardiocondyla</taxon>
    </lineage>
</organism>
<dbReference type="InterPro" id="IPR022700">
    <property type="entry name" value="CLIP"/>
</dbReference>
<keyword evidence="9" id="KW-0325">Glycoprotein</keyword>
<dbReference type="PANTHER" id="PTHR24258:SF116">
    <property type="entry name" value="FI16631P1-RELATED"/>
    <property type="match status" value="1"/>
</dbReference>
<dbReference type="PANTHER" id="PTHR24258">
    <property type="entry name" value="SERINE PROTEASE-RELATED"/>
    <property type="match status" value="1"/>
</dbReference>
<evidence type="ECO:0000256" key="9">
    <source>
        <dbReference type="ARBA" id="ARBA00023180"/>
    </source>
</evidence>
<evidence type="ECO:0000313" key="16">
    <source>
        <dbReference type="Proteomes" id="UP001430953"/>
    </source>
</evidence>
<dbReference type="GO" id="GO:0004252">
    <property type="term" value="F:serine-type endopeptidase activity"/>
    <property type="evidence" value="ECO:0007669"/>
    <property type="project" value="UniProtKB-UniRule"/>
</dbReference>
<comment type="subcellular location">
    <subcellularLocation>
        <location evidence="12">Secreted</location>
    </subcellularLocation>
</comment>
<evidence type="ECO:0000256" key="2">
    <source>
        <dbReference type="ARBA" id="ARBA00022723"/>
    </source>
</evidence>
<evidence type="ECO:0000259" key="14">
    <source>
        <dbReference type="PROSITE" id="PS50240"/>
    </source>
</evidence>
<dbReference type="InterPro" id="IPR009003">
    <property type="entry name" value="Peptidase_S1_PA"/>
</dbReference>
<dbReference type="CDD" id="cd00190">
    <property type="entry name" value="Tryp_SPc"/>
    <property type="match status" value="1"/>
</dbReference>
<dbReference type="SUPFAM" id="SSF50494">
    <property type="entry name" value="Trypsin-like serine proteases"/>
    <property type="match status" value="1"/>
</dbReference>
<dbReference type="Gene3D" id="3.30.1640.30">
    <property type="match status" value="1"/>
</dbReference>
<comment type="similarity">
    <text evidence="10 12">Belongs to the peptidase S1 family. CLIP subfamily.</text>
</comment>
<dbReference type="InterPro" id="IPR001314">
    <property type="entry name" value="Peptidase_S1A"/>
</dbReference>
<keyword evidence="3 12" id="KW-0732">Signal</keyword>
<comment type="domain">
    <text evidence="12">The clip domain consists of 35-55 residues which are 'knitted' together usually by 3 conserved disulfide bonds forming a clip-like compact structure.</text>
</comment>
<dbReference type="EC" id="3.4.21.-" evidence="11"/>
<evidence type="ECO:0000256" key="7">
    <source>
        <dbReference type="ARBA" id="ARBA00023145"/>
    </source>
</evidence>
<proteinExistence type="inferred from homology"/>
<dbReference type="FunFam" id="2.40.10.10:FF:000078">
    <property type="entry name" value="Serine protease H137"/>
    <property type="match status" value="1"/>
</dbReference>
<dbReference type="InterPro" id="IPR033116">
    <property type="entry name" value="TRYPSIN_SER"/>
</dbReference>
<name>A0AAW2EB31_9HYME</name>
<dbReference type="Pfam" id="PF00089">
    <property type="entry name" value="Trypsin"/>
    <property type="match status" value="1"/>
</dbReference>
<reference evidence="15 16" key="1">
    <citation type="submission" date="2023-03" db="EMBL/GenBank/DDBJ databases">
        <title>High recombination rates correlate with genetic variation in Cardiocondyla obscurior ants.</title>
        <authorList>
            <person name="Errbii M."/>
        </authorList>
    </citation>
    <scope>NUCLEOTIDE SEQUENCE [LARGE SCALE GENOMIC DNA]</scope>
    <source>
        <strain evidence="15">Alpha-2009</strain>
        <tissue evidence="15">Whole body</tissue>
    </source>
</reference>
<dbReference type="InterPro" id="IPR038565">
    <property type="entry name" value="CLIP_sf"/>
</dbReference>
<dbReference type="GO" id="GO:0006508">
    <property type="term" value="P:proteolysis"/>
    <property type="evidence" value="ECO:0007669"/>
    <property type="project" value="UniProtKB-KW"/>
</dbReference>
<evidence type="ECO:0000313" key="15">
    <source>
        <dbReference type="EMBL" id="KAL0100210.1"/>
    </source>
</evidence>
<dbReference type="Proteomes" id="UP001430953">
    <property type="component" value="Unassembled WGS sequence"/>
</dbReference>
<keyword evidence="12" id="KW-0964">Secreted</keyword>
<evidence type="ECO:0000256" key="5">
    <source>
        <dbReference type="ARBA" id="ARBA00022825"/>
    </source>
</evidence>
<keyword evidence="8" id="KW-1015">Disulfide bond</keyword>
<evidence type="ECO:0000256" key="1">
    <source>
        <dbReference type="ARBA" id="ARBA00022670"/>
    </source>
</evidence>
<dbReference type="Gene3D" id="2.40.10.10">
    <property type="entry name" value="Trypsin-like serine proteases"/>
    <property type="match status" value="2"/>
</dbReference>
<feature type="region of interest" description="Disordered" evidence="13">
    <location>
        <begin position="76"/>
        <end position="97"/>
    </location>
</feature>
<dbReference type="PROSITE" id="PS50240">
    <property type="entry name" value="TRYPSIN_DOM"/>
    <property type="match status" value="1"/>
</dbReference>
<evidence type="ECO:0000256" key="3">
    <source>
        <dbReference type="ARBA" id="ARBA00022729"/>
    </source>
</evidence>
<dbReference type="SMART" id="SM00020">
    <property type="entry name" value="Tryp_SPc"/>
    <property type="match status" value="1"/>
</dbReference>
<feature type="compositionally biased region" description="Low complexity" evidence="13">
    <location>
        <begin position="77"/>
        <end position="87"/>
    </location>
</feature>
<dbReference type="GO" id="GO:0005576">
    <property type="term" value="C:extracellular region"/>
    <property type="evidence" value="ECO:0007669"/>
    <property type="project" value="UniProtKB-SubCell"/>
</dbReference>
<feature type="chain" id="PRO_5043091194" description="CLIP domain-containing serine protease" evidence="12">
    <location>
        <begin position="19"/>
        <end position="378"/>
    </location>
</feature>
<feature type="domain" description="Peptidase S1" evidence="14">
    <location>
        <begin position="119"/>
        <end position="377"/>
    </location>
</feature>
<keyword evidence="4 11" id="KW-0378">Hydrolase</keyword>
<dbReference type="GO" id="GO:0046872">
    <property type="term" value="F:metal ion binding"/>
    <property type="evidence" value="ECO:0007669"/>
    <property type="project" value="UniProtKB-KW"/>
</dbReference>
<dbReference type="PROSITE" id="PS00135">
    <property type="entry name" value="TRYPSIN_SER"/>
    <property type="match status" value="1"/>
</dbReference>
<keyword evidence="6" id="KW-0106">Calcium</keyword>
<dbReference type="PRINTS" id="PR00722">
    <property type="entry name" value="CHYMOTRYPSIN"/>
</dbReference>